<keyword evidence="7" id="KW-0496">Mitochondrion</keyword>
<dbReference type="GO" id="GO:0032977">
    <property type="term" value="F:membrane insertase activity"/>
    <property type="evidence" value="ECO:0007669"/>
    <property type="project" value="InterPro"/>
</dbReference>
<sequence length="289" mass="32091">SLTSARFISTASTNPDGPTAPHSEFEPFDTVSPLDLTSLTEAQKSIPEHIGFLKELGLEFGWGPTSCMQWLLEHIHVWSGAPWWASIVLATVLIRTLQVPGYLRLSDVGARMKEVHPFALPVMERYKKAATTQDIVTMHLAKQELDDIYKKSGINKWWFFWPLAQIPVFYGFYNLLKSMAQIPVPGLVDGGVLWFQNLAVADPLVVLPLISAGSIAMTLAFGGDTGNTTISPQIRKGLMIFMPLVSLIFLYSWPAAMTVYFATSSLYGLLQNFALRSATFRSLFGLYPI</sequence>
<evidence type="ECO:0000256" key="10">
    <source>
        <dbReference type="SAM" id="MobiDB-lite"/>
    </source>
</evidence>
<evidence type="ECO:0000256" key="4">
    <source>
        <dbReference type="ARBA" id="ARBA00022792"/>
    </source>
</evidence>
<feature type="non-terminal residue" evidence="13">
    <location>
        <position position="289"/>
    </location>
</feature>
<dbReference type="STRING" id="1051890.A0A3N4LZ62"/>
<evidence type="ECO:0000313" key="14">
    <source>
        <dbReference type="Proteomes" id="UP000267821"/>
    </source>
</evidence>
<feature type="transmembrane region" description="Helical" evidence="11">
    <location>
        <begin position="157"/>
        <end position="173"/>
    </location>
</feature>
<evidence type="ECO:0000256" key="11">
    <source>
        <dbReference type="SAM" id="Phobius"/>
    </source>
</evidence>
<evidence type="ECO:0000256" key="5">
    <source>
        <dbReference type="ARBA" id="ARBA00022946"/>
    </source>
</evidence>
<feature type="transmembrane region" description="Helical" evidence="11">
    <location>
        <begin position="193"/>
        <end position="219"/>
    </location>
</feature>
<dbReference type="InterPro" id="IPR001708">
    <property type="entry name" value="YidC/ALB3/OXA1/COX18"/>
</dbReference>
<evidence type="ECO:0000256" key="9">
    <source>
        <dbReference type="RuleBase" id="RU003945"/>
    </source>
</evidence>
<proteinExistence type="inferred from homology"/>
<accession>A0A3N4LZ62</accession>
<evidence type="ECO:0000259" key="12">
    <source>
        <dbReference type="Pfam" id="PF02096"/>
    </source>
</evidence>
<gene>
    <name evidence="13" type="ORF">L211DRAFT_774685</name>
</gene>
<evidence type="ECO:0000256" key="3">
    <source>
        <dbReference type="ARBA" id="ARBA00022692"/>
    </source>
</evidence>
<feature type="non-terminal residue" evidence="13">
    <location>
        <position position="1"/>
    </location>
</feature>
<protein>
    <recommendedName>
        <fullName evidence="12">Membrane insertase YidC/Oxa/ALB C-terminal domain-containing protein</fullName>
    </recommendedName>
</protein>
<evidence type="ECO:0000256" key="8">
    <source>
        <dbReference type="ARBA" id="ARBA00023136"/>
    </source>
</evidence>
<evidence type="ECO:0000256" key="1">
    <source>
        <dbReference type="ARBA" id="ARBA00004448"/>
    </source>
</evidence>
<keyword evidence="6 11" id="KW-1133">Transmembrane helix</keyword>
<dbReference type="GO" id="GO:0005743">
    <property type="term" value="C:mitochondrial inner membrane"/>
    <property type="evidence" value="ECO:0007669"/>
    <property type="project" value="UniProtKB-SubCell"/>
</dbReference>
<dbReference type="PANTHER" id="PTHR12428:SF66">
    <property type="entry name" value="MITOCHONDRIAL INNER MEMBRANE PROTEIN OXA1L"/>
    <property type="match status" value="1"/>
</dbReference>
<dbReference type="OrthoDB" id="2148490at2759"/>
<keyword evidence="8 11" id="KW-0472">Membrane</keyword>
<keyword evidence="5" id="KW-0809">Transit peptide</keyword>
<feature type="region of interest" description="Disordered" evidence="10">
    <location>
        <begin position="1"/>
        <end position="24"/>
    </location>
</feature>
<dbReference type="Pfam" id="PF02096">
    <property type="entry name" value="60KD_IMP"/>
    <property type="match status" value="1"/>
</dbReference>
<dbReference type="AlphaFoldDB" id="A0A3N4LZ62"/>
<organism evidence="13 14">
    <name type="scientific">Terfezia boudieri ATCC MYA-4762</name>
    <dbReference type="NCBI Taxonomy" id="1051890"/>
    <lineage>
        <taxon>Eukaryota</taxon>
        <taxon>Fungi</taxon>
        <taxon>Dikarya</taxon>
        <taxon>Ascomycota</taxon>
        <taxon>Pezizomycotina</taxon>
        <taxon>Pezizomycetes</taxon>
        <taxon>Pezizales</taxon>
        <taxon>Pezizaceae</taxon>
        <taxon>Terfezia</taxon>
    </lineage>
</organism>
<evidence type="ECO:0000256" key="7">
    <source>
        <dbReference type="ARBA" id="ARBA00023128"/>
    </source>
</evidence>
<dbReference type="InterPro" id="IPR028055">
    <property type="entry name" value="YidC/Oxa/ALB_C"/>
</dbReference>
<feature type="compositionally biased region" description="Polar residues" evidence="10">
    <location>
        <begin position="1"/>
        <end position="16"/>
    </location>
</feature>
<evidence type="ECO:0000256" key="6">
    <source>
        <dbReference type="ARBA" id="ARBA00022989"/>
    </source>
</evidence>
<keyword evidence="3 9" id="KW-0812">Transmembrane</keyword>
<comment type="subcellular location">
    <subcellularLocation>
        <location evidence="9">Membrane</location>
        <topology evidence="9">Multi-pass membrane protein</topology>
    </subcellularLocation>
    <subcellularLocation>
        <location evidence="1">Mitochondrion inner membrane</location>
        <topology evidence="1">Multi-pass membrane protein</topology>
    </subcellularLocation>
</comment>
<dbReference type="PANTHER" id="PTHR12428">
    <property type="entry name" value="OXA1"/>
    <property type="match status" value="1"/>
</dbReference>
<feature type="transmembrane region" description="Helical" evidence="11">
    <location>
        <begin position="240"/>
        <end position="262"/>
    </location>
</feature>
<dbReference type="EMBL" id="ML121532">
    <property type="protein sequence ID" value="RPB26968.1"/>
    <property type="molecule type" value="Genomic_DNA"/>
</dbReference>
<dbReference type="FunCoup" id="A0A3N4LZ62">
    <property type="interactions" value="595"/>
</dbReference>
<name>A0A3N4LZ62_9PEZI</name>
<keyword evidence="4" id="KW-0999">Mitochondrion inner membrane</keyword>
<evidence type="ECO:0000313" key="13">
    <source>
        <dbReference type="EMBL" id="RPB26968.1"/>
    </source>
</evidence>
<dbReference type="GO" id="GO:0032979">
    <property type="term" value="P:protein insertion into mitochondrial inner membrane from matrix"/>
    <property type="evidence" value="ECO:0007669"/>
    <property type="project" value="TreeGrafter"/>
</dbReference>
<dbReference type="Proteomes" id="UP000267821">
    <property type="component" value="Unassembled WGS sequence"/>
</dbReference>
<keyword evidence="14" id="KW-1185">Reference proteome</keyword>
<comment type="similarity">
    <text evidence="2 9">Belongs to the OXA1/ALB3/YidC family.</text>
</comment>
<reference evidence="13 14" key="1">
    <citation type="journal article" date="2018" name="Nat. Ecol. Evol.">
        <title>Pezizomycetes genomes reveal the molecular basis of ectomycorrhizal truffle lifestyle.</title>
        <authorList>
            <person name="Murat C."/>
            <person name="Payen T."/>
            <person name="Noel B."/>
            <person name="Kuo A."/>
            <person name="Morin E."/>
            <person name="Chen J."/>
            <person name="Kohler A."/>
            <person name="Krizsan K."/>
            <person name="Balestrini R."/>
            <person name="Da Silva C."/>
            <person name="Montanini B."/>
            <person name="Hainaut M."/>
            <person name="Levati E."/>
            <person name="Barry K.W."/>
            <person name="Belfiori B."/>
            <person name="Cichocki N."/>
            <person name="Clum A."/>
            <person name="Dockter R.B."/>
            <person name="Fauchery L."/>
            <person name="Guy J."/>
            <person name="Iotti M."/>
            <person name="Le Tacon F."/>
            <person name="Lindquist E.A."/>
            <person name="Lipzen A."/>
            <person name="Malagnac F."/>
            <person name="Mello A."/>
            <person name="Molinier V."/>
            <person name="Miyauchi S."/>
            <person name="Poulain J."/>
            <person name="Riccioni C."/>
            <person name="Rubini A."/>
            <person name="Sitrit Y."/>
            <person name="Splivallo R."/>
            <person name="Traeger S."/>
            <person name="Wang M."/>
            <person name="Zifcakova L."/>
            <person name="Wipf D."/>
            <person name="Zambonelli A."/>
            <person name="Paolocci F."/>
            <person name="Nowrousian M."/>
            <person name="Ottonello S."/>
            <person name="Baldrian P."/>
            <person name="Spatafora J.W."/>
            <person name="Henrissat B."/>
            <person name="Nagy L.G."/>
            <person name="Aury J.M."/>
            <person name="Wincker P."/>
            <person name="Grigoriev I.V."/>
            <person name="Bonfante P."/>
            <person name="Martin F.M."/>
        </authorList>
    </citation>
    <scope>NUCLEOTIDE SEQUENCE [LARGE SCALE GENOMIC DNA]</scope>
    <source>
        <strain evidence="13 14">ATCC MYA-4762</strain>
    </source>
</reference>
<evidence type="ECO:0000256" key="2">
    <source>
        <dbReference type="ARBA" id="ARBA00009877"/>
    </source>
</evidence>
<feature type="domain" description="Membrane insertase YidC/Oxa/ALB C-terminal" evidence="12">
    <location>
        <begin position="83"/>
        <end position="275"/>
    </location>
</feature>
<dbReference type="CDD" id="cd20069">
    <property type="entry name" value="5TM_Oxa1-like"/>
    <property type="match status" value="1"/>
</dbReference>
<dbReference type="InParanoid" id="A0A3N4LZ62"/>